<keyword evidence="10 11" id="KW-0472">Membrane</keyword>
<protein>
    <recommendedName>
        <fullName evidence="12">Peptidase M50 domain-containing protein</fullName>
    </recommendedName>
</protein>
<evidence type="ECO:0000256" key="7">
    <source>
        <dbReference type="ARBA" id="ARBA00022833"/>
    </source>
</evidence>
<keyword evidence="9" id="KW-0482">Metalloprotease</keyword>
<proteinExistence type="inferred from homology"/>
<dbReference type="GO" id="GO:0016020">
    <property type="term" value="C:membrane"/>
    <property type="evidence" value="ECO:0007669"/>
    <property type="project" value="UniProtKB-SubCell"/>
</dbReference>
<evidence type="ECO:0000256" key="11">
    <source>
        <dbReference type="SAM" id="Phobius"/>
    </source>
</evidence>
<comment type="caution">
    <text evidence="13">The sequence shown here is derived from an EMBL/GenBank/DDBJ whole genome shotgun (WGS) entry which is preliminary data.</text>
</comment>
<reference evidence="13 14" key="1">
    <citation type="submission" date="2017-06" db="EMBL/GenBank/DDBJ databases">
        <title>Draft genome sequence of anaerobic fermentative bacterium Anaeromicrobium sediminis DY2726D isolated from West Pacific Ocean sediments.</title>
        <authorList>
            <person name="Zeng X."/>
        </authorList>
    </citation>
    <scope>NUCLEOTIDE SEQUENCE [LARGE SCALE GENOMIC DNA]</scope>
    <source>
        <strain evidence="13 14">DY2726D</strain>
    </source>
</reference>
<feature type="transmembrane region" description="Helical" evidence="11">
    <location>
        <begin position="204"/>
        <end position="226"/>
    </location>
</feature>
<keyword evidence="6" id="KW-0378">Hydrolase</keyword>
<dbReference type="InterPro" id="IPR004387">
    <property type="entry name" value="Pept_M50_Zn"/>
</dbReference>
<feature type="transmembrane region" description="Helical" evidence="11">
    <location>
        <begin position="6"/>
        <end position="25"/>
    </location>
</feature>
<dbReference type="Pfam" id="PF02163">
    <property type="entry name" value="Peptidase_M50"/>
    <property type="match status" value="1"/>
</dbReference>
<comment type="similarity">
    <text evidence="3">Belongs to the peptidase M50B family.</text>
</comment>
<feature type="transmembrane region" description="Helical" evidence="11">
    <location>
        <begin position="159"/>
        <end position="183"/>
    </location>
</feature>
<keyword evidence="8 11" id="KW-1133">Transmembrane helix</keyword>
<dbReference type="RefSeq" id="WP_095129979.1">
    <property type="nucleotide sequence ID" value="NZ_NIBG01000001.1"/>
</dbReference>
<dbReference type="AlphaFoldDB" id="A0A267MNL3"/>
<dbReference type="PANTHER" id="PTHR42837:SF2">
    <property type="entry name" value="MEMBRANE METALLOPROTEASE ARASP2, CHLOROPLASTIC-RELATED"/>
    <property type="match status" value="1"/>
</dbReference>
<evidence type="ECO:0000256" key="8">
    <source>
        <dbReference type="ARBA" id="ARBA00022989"/>
    </source>
</evidence>
<evidence type="ECO:0000313" key="13">
    <source>
        <dbReference type="EMBL" id="PAB60992.1"/>
    </source>
</evidence>
<dbReference type="Proteomes" id="UP000216024">
    <property type="component" value="Unassembled WGS sequence"/>
</dbReference>
<dbReference type="GO" id="GO:0004222">
    <property type="term" value="F:metalloendopeptidase activity"/>
    <property type="evidence" value="ECO:0007669"/>
    <property type="project" value="InterPro"/>
</dbReference>
<evidence type="ECO:0000259" key="12">
    <source>
        <dbReference type="Pfam" id="PF02163"/>
    </source>
</evidence>
<evidence type="ECO:0000256" key="10">
    <source>
        <dbReference type="ARBA" id="ARBA00023136"/>
    </source>
</evidence>
<evidence type="ECO:0000313" key="14">
    <source>
        <dbReference type="Proteomes" id="UP000216024"/>
    </source>
</evidence>
<evidence type="ECO:0000256" key="5">
    <source>
        <dbReference type="ARBA" id="ARBA00022692"/>
    </source>
</evidence>
<feature type="transmembrane region" description="Helical" evidence="11">
    <location>
        <begin position="238"/>
        <end position="257"/>
    </location>
</feature>
<evidence type="ECO:0000256" key="6">
    <source>
        <dbReference type="ARBA" id="ARBA00022801"/>
    </source>
</evidence>
<dbReference type="PANTHER" id="PTHR42837">
    <property type="entry name" value="REGULATOR OF SIGMA-E PROTEASE RSEP"/>
    <property type="match status" value="1"/>
</dbReference>
<evidence type="ECO:0000256" key="2">
    <source>
        <dbReference type="ARBA" id="ARBA00004141"/>
    </source>
</evidence>
<dbReference type="GO" id="GO:0006508">
    <property type="term" value="P:proteolysis"/>
    <property type="evidence" value="ECO:0007669"/>
    <property type="project" value="UniProtKB-KW"/>
</dbReference>
<feature type="domain" description="Peptidase M50" evidence="12">
    <location>
        <begin position="6"/>
        <end position="198"/>
    </location>
</feature>
<accession>A0A267MNL3</accession>
<evidence type="ECO:0000256" key="1">
    <source>
        <dbReference type="ARBA" id="ARBA00001947"/>
    </source>
</evidence>
<keyword evidence="4" id="KW-0645">Protease</keyword>
<sequence length="268" mass="30351">MSFAFLAIALYMTIFVHELGHYFACKLFKVPVMEFSLGLGPQLLSTKYKDTRLTLKLLPLGGYVEPDNKIEQRLNLIKRYIILLSGVFLNFIFFIMAIGFIHKSGFWEGLKSIPSITLIVINVTKEFLVNITMSDIYSPQANAQQTMVTMSQNVHNLGFWRFVITLNIIIIVTNLLPIPILDGGKIIMITLERVLLKLGISAEMVAKILNPIYFISFILVISPMFINEIWNLGSEIGLSLSQSLAVYAIVISFFMVISKKIKSFSRKI</sequence>
<evidence type="ECO:0000256" key="3">
    <source>
        <dbReference type="ARBA" id="ARBA00007931"/>
    </source>
</evidence>
<organism evidence="13 14">
    <name type="scientific">Anaeromicrobium sediminis</name>
    <dbReference type="NCBI Taxonomy" id="1478221"/>
    <lineage>
        <taxon>Bacteria</taxon>
        <taxon>Bacillati</taxon>
        <taxon>Bacillota</taxon>
        <taxon>Clostridia</taxon>
        <taxon>Peptostreptococcales</taxon>
        <taxon>Thermotaleaceae</taxon>
        <taxon>Anaeromicrobium</taxon>
    </lineage>
</organism>
<evidence type="ECO:0000256" key="4">
    <source>
        <dbReference type="ARBA" id="ARBA00022670"/>
    </source>
</evidence>
<comment type="cofactor">
    <cofactor evidence="1">
        <name>Zn(2+)</name>
        <dbReference type="ChEBI" id="CHEBI:29105"/>
    </cofactor>
</comment>
<name>A0A267MNL3_9FIRM</name>
<keyword evidence="14" id="KW-1185">Reference proteome</keyword>
<evidence type="ECO:0000256" key="9">
    <source>
        <dbReference type="ARBA" id="ARBA00023049"/>
    </source>
</evidence>
<comment type="subcellular location">
    <subcellularLocation>
        <location evidence="2">Membrane</location>
        <topology evidence="2">Multi-pass membrane protein</topology>
    </subcellularLocation>
</comment>
<keyword evidence="5 11" id="KW-0812">Transmembrane</keyword>
<dbReference type="EMBL" id="NIBG01000001">
    <property type="protein sequence ID" value="PAB60992.1"/>
    <property type="molecule type" value="Genomic_DNA"/>
</dbReference>
<dbReference type="OrthoDB" id="849477at2"/>
<gene>
    <name evidence="13" type="ORF">CCE28_00745</name>
</gene>
<dbReference type="InterPro" id="IPR008915">
    <property type="entry name" value="Peptidase_M50"/>
</dbReference>
<feature type="transmembrane region" description="Helical" evidence="11">
    <location>
        <begin position="80"/>
        <end position="101"/>
    </location>
</feature>
<keyword evidence="7" id="KW-0862">Zinc</keyword>